<gene>
    <name evidence="1" type="ORF">GCM10011452_17860</name>
</gene>
<comment type="caution">
    <text evidence="1">The sequence shown here is derived from an EMBL/GenBank/DDBJ whole genome shotgun (WGS) entry which is preliminary data.</text>
</comment>
<dbReference type="AlphaFoldDB" id="A0A918IV63"/>
<keyword evidence="2" id="KW-1185">Reference proteome</keyword>
<protein>
    <submittedName>
        <fullName evidence="1">Uncharacterized protein</fullName>
    </submittedName>
</protein>
<name>A0A918IV63_9RHOB</name>
<sequence length="72" mass="7703">MVWAAASNRPTPSFKMQKAPGAIRGPLLFILHDQRVRGLGGVVSRGGVVRVATIRLSAIKANISISFSVWMG</sequence>
<proteinExistence type="predicted"/>
<evidence type="ECO:0000313" key="1">
    <source>
        <dbReference type="EMBL" id="GGW29704.1"/>
    </source>
</evidence>
<reference evidence="1" key="2">
    <citation type="submission" date="2020-09" db="EMBL/GenBank/DDBJ databases">
        <authorList>
            <person name="Sun Q."/>
            <person name="Kim S."/>
        </authorList>
    </citation>
    <scope>NUCLEOTIDE SEQUENCE</scope>
    <source>
        <strain evidence="1">KCTC 23714</strain>
    </source>
</reference>
<organism evidence="1 2">
    <name type="scientific">Gemmobacter lanyuensis</name>
    <dbReference type="NCBI Taxonomy" id="1054497"/>
    <lineage>
        <taxon>Bacteria</taxon>
        <taxon>Pseudomonadati</taxon>
        <taxon>Pseudomonadota</taxon>
        <taxon>Alphaproteobacteria</taxon>
        <taxon>Rhodobacterales</taxon>
        <taxon>Paracoccaceae</taxon>
        <taxon>Gemmobacter</taxon>
    </lineage>
</organism>
<dbReference type="EMBL" id="BMYQ01000004">
    <property type="protein sequence ID" value="GGW29704.1"/>
    <property type="molecule type" value="Genomic_DNA"/>
</dbReference>
<evidence type="ECO:0000313" key="2">
    <source>
        <dbReference type="Proteomes" id="UP000628984"/>
    </source>
</evidence>
<reference evidence="1" key="1">
    <citation type="journal article" date="2014" name="Int. J. Syst. Evol. Microbiol.">
        <title>Complete genome sequence of Corynebacterium casei LMG S-19264T (=DSM 44701T), isolated from a smear-ripened cheese.</title>
        <authorList>
            <consortium name="US DOE Joint Genome Institute (JGI-PGF)"/>
            <person name="Walter F."/>
            <person name="Albersmeier A."/>
            <person name="Kalinowski J."/>
            <person name="Ruckert C."/>
        </authorList>
    </citation>
    <scope>NUCLEOTIDE SEQUENCE</scope>
    <source>
        <strain evidence="1">KCTC 23714</strain>
    </source>
</reference>
<dbReference type="Proteomes" id="UP000628984">
    <property type="component" value="Unassembled WGS sequence"/>
</dbReference>
<accession>A0A918IV63</accession>